<evidence type="ECO:0000313" key="2">
    <source>
        <dbReference type="Proteomes" id="UP000761423"/>
    </source>
</evidence>
<dbReference type="Proteomes" id="UP000761423">
    <property type="component" value="Unassembled WGS sequence"/>
</dbReference>
<dbReference type="EMBL" id="JAAJBV010000002">
    <property type="protein sequence ID" value="NHM03611.1"/>
    <property type="molecule type" value="Genomic_DNA"/>
</dbReference>
<dbReference type="RefSeq" id="WP_166235626.1">
    <property type="nucleotide sequence ID" value="NZ_JAAJBV010000002.1"/>
</dbReference>
<reference evidence="1 2" key="1">
    <citation type="submission" date="2020-02" db="EMBL/GenBank/DDBJ databases">
        <authorList>
            <person name="Chen W.-M."/>
        </authorList>
    </citation>
    <scope>NUCLEOTIDE SEQUENCE [LARGE SCALE GENOMIC DNA]</scope>
    <source>
        <strain evidence="1 2">TWA-26</strain>
    </source>
</reference>
<accession>A0ABX0IAI8</accession>
<sequence length="220" mass="26315">MNKHLSPRQIKTIQNFWTWFQDNEQAIYNACKLDINKKEVLFHLQRNLNYVSKRIEYFITNHPQNEDKLKLFFTAHGYRKLFPKMNELEQKTPTLQYFSIQVFITPLNLENPTIPNDLSELIQNTKIKLEDYNIATKKIILTLYGNKNTMQIRKKKLERNAYILLLFTLGEIKCKKHIYDFNCEAMPQNTNGLLSLSELPEFIDYLVKINYSRKLKILFE</sequence>
<organism evidence="1 2">
    <name type="scientific">Flavobacterium celericrescens</name>
    <dbReference type="NCBI Taxonomy" id="2709780"/>
    <lineage>
        <taxon>Bacteria</taxon>
        <taxon>Pseudomonadati</taxon>
        <taxon>Bacteroidota</taxon>
        <taxon>Flavobacteriia</taxon>
        <taxon>Flavobacteriales</taxon>
        <taxon>Flavobacteriaceae</taxon>
        <taxon>Flavobacterium</taxon>
    </lineage>
</organism>
<evidence type="ECO:0000313" key="1">
    <source>
        <dbReference type="EMBL" id="NHM03611.1"/>
    </source>
</evidence>
<name>A0ABX0IAI8_9FLAO</name>
<proteinExistence type="predicted"/>
<comment type="caution">
    <text evidence="1">The sequence shown here is derived from an EMBL/GenBank/DDBJ whole genome shotgun (WGS) entry which is preliminary data.</text>
</comment>
<gene>
    <name evidence="1" type="ORF">G4L40_02700</name>
</gene>
<protein>
    <submittedName>
        <fullName evidence="1">Uncharacterized protein</fullName>
    </submittedName>
</protein>
<keyword evidence="2" id="KW-1185">Reference proteome</keyword>